<feature type="compositionally biased region" description="Polar residues" evidence="3">
    <location>
        <begin position="436"/>
        <end position="447"/>
    </location>
</feature>
<accession>A0A9P5HEU2</accession>
<dbReference type="OrthoDB" id="60092at2759"/>
<feature type="compositionally biased region" description="Basic and acidic residues" evidence="3">
    <location>
        <begin position="416"/>
        <end position="433"/>
    </location>
</feature>
<keyword evidence="5" id="KW-1185">Reference proteome</keyword>
<dbReference type="PANTHER" id="PTHR15237:SF0">
    <property type="entry name" value="CELL CYCLE CHECKPOINT CONTROL PROTEIN"/>
    <property type="match status" value="1"/>
</dbReference>
<gene>
    <name evidence="4" type="ORF">G7Z17_g6597</name>
</gene>
<proteinExistence type="inferred from homology"/>
<dbReference type="EMBL" id="JAANBB010000130">
    <property type="protein sequence ID" value="KAF7549111.1"/>
    <property type="molecule type" value="Genomic_DNA"/>
</dbReference>
<dbReference type="PANTHER" id="PTHR15237">
    <property type="entry name" value="DNA REPAIR PROTEIN RAD9"/>
    <property type="match status" value="1"/>
</dbReference>
<dbReference type="InterPro" id="IPR007268">
    <property type="entry name" value="Rad9/Ddc1"/>
</dbReference>
<dbReference type="Pfam" id="PF04139">
    <property type="entry name" value="Rad9"/>
    <property type="match status" value="1"/>
</dbReference>
<feature type="compositionally biased region" description="Basic and acidic residues" evidence="3">
    <location>
        <begin position="397"/>
        <end position="406"/>
    </location>
</feature>
<dbReference type="Gene3D" id="3.70.10.10">
    <property type="match status" value="1"/>
</dbReference>
<feature type="compositionally biased region" description="Pro residues" evidence="3">
    <location>
        <begin position="324"/>
        <end position="336"/>
    </location>
</feature>
<organism evidence="4 5">
    <name type="scientific">Cylindrodendrum hubeiense</name>
    <dbReference type="NCBI Taxonomy" id="595255"/>
    <lineage>
        <taxon>Eukaryota</taxon>
        <taxon>Fungi</taxon>
        <taxon>Dikarya</taxon>
        <taxon>Ascomycota</taxon>
        <taxon>Pezizomycotina</taxon>
        <taxon>Sordariomycetes</taxon>
        <taxon>Hypocreomycetidae</taxon>
        <taxon>Hypocreales</taxon>
        <taxon>Nectriaceae</taxon>
        <taxon>Cylindrodendrum</taxon>
    </lineage>
</organism>
<comment type="similarity">
    <text evidence="1 2">Belongs to the rad9 family.</text>
</comment>
<dbReference type="GO" id="GO:0031573">
    <property type="term" value="P:mitotic intra-S DNA damage checkpoint signaling"/>
    <property type="evidence" value="ECO:0007669"/>
    <property type="project" value="TreeGrafter"/>
</dbReference>
<protein>
    <recommendedName>
        <fullName evidence="2">DNA repair protein rad9</fullName>
    </recommendedName>
</protein>
<feature type="compositionally biased region" description="Acidic residues" evidence="3">
    <location>
        <begin position="378"/>
        <end position="396"/>
    </location>
</feature>
<evidence type="ECO:0000256" key="3">
    <source>
        <dbReference type="SAM" id="MobiDB-lite"/>
    </source>
</evidence>
<comment type="caution">
    <text evidence="4">The sequence shown here is derived from an EMBL/GenBank/DDBJ whole genome shotgun (WGS) entry which is preliminary data.</text>
</comment>
<name>A0A9P5HEU2_9HYPO</name>
<evidence type="ECO:0000313" key="5">
    <source>
        <dbReference type="Proteomes" id="UP000722485"/>
    </source>
</evidence>
<evidence type="ECO:0000256" key="2">
    <source>
        <dbReference type="PIRNR" id="PIRNR009303"/>
    </source>
</evidence>
<dbReference type="AlphaFoldDB" id="A0A9P5HEU2"/>
<evidence type="ECO:0000256" key="1">
    <source>
        <dbReference type="ARBA" id="ARBA00008494"/>
    </source>
</evidence>
<dbReference type="GO" id="GO:0000076">
    <property type="term" value="P:DNA replication checkpoint signaling"/>
    <property type="evidence" value="ECO:0007669"/>
    <property type="project" value="TreeGrafter"/>
</dbReference>
<comment type="function">
    <text evidence="2">Acts in DNA repair and mutagenesis. Involved in promoting resistance to ionizing radiation and UV light, as well as regulating cell cycle progression after irradiation.</text>
</comment>
<feature type="region of interest" description="Disordered" evidence="3">
    <location>
        <begin position="286"/>
        <end position="458"/>
    </location>
</feature>
<dbReference type="GO" id="GO:0071479">
    <property type="term" value="P:cellular response to ionizing radiation"/>
    <property type="evidence" value="ECO:0007669"/>
    <property type="project" value="TreeGrafter"/>
</dbReference>
<keyword evidence="2" id="KW-0227">DNA damage</keyword>
<dbReference type="PIRSF" id="PIRSF009303">
    <property type="entry name" value="Cell_cycle_RAD9"/>
    <property type="match status" value="1"/>
</dbReference>
<evidence type="ECO:0000313" key="4">
    <source>
        <dbReference type="EMBL" id="KAF7549111.1"/>
    </source>
</evidence>
<reference evidence="4" key="1">
    <citation type="submission" date="2020-03" db="EMBL/GenBank/DDBJ databases">
        <title>Draft Genome Sequence of Cylindrodendrum hubeiense.</title>
        <authorList>
            <person name="Buettner E."/>
            <person name="Kellner H."/>
        </authorList>
    </citation>
    <scope>NUCLEOTIDE SEQUENCE</scope>
    <source>
        <strain evidence="4">IHI 201604</strain>
    </source>
</reference>
<dbReference type="GO" id="GO:0030896">
    <property type="term" value="C:checkpoint clamp complex"/>
    <property type="evidence" value="ECO:0007669"/>
    <property type="project" value="UniProtKB-UniRule"/>
</dbReference>
<dbReference type="GO" id="GO:0006281">
    <property type="term" value="P:DNA repair"/>
    <property type="evidence" value="ECO:0007669"/>
    <property type="project" value="UniProtKB-UniRule"/>
</dbReference>
<dbReference type="Proteomes" id="UP000722485">
    <property type="component" value="Unassembled WGS sequence"/>
</dbReference>
<dbReference type="SUPFAM" id="SSF55979">
    <property type="entry name" value="DNA clamp"/>
    <property type="match status" value="1"/>
</dbReference>
<dbReference type="InterPro" id="IPR026584">
    <property type="entry name" value="Rad9"/>
</dbReference>
<dbReference type="InterPro" id="IPR046938">
    <property type="entry name" value="DNA_clamp_sf"/>
</dbReference>
<sequence length="458" mass="51514">MALLNFTLSEEGVSAFRDALICLNKFSDDVSLEARRDSFVLTTLNTSKSAYASVRFATNKFFSRYQFQGSGQFRDRFYCTLYIRALISLFRSRTAPDNQRDVEKQTLIERCDIAIEDGEGIQSRFIARIIFRNGLTSTHRLPFEVAVPVHAKFNKQDSPHHWTISSRTLRQLMDHFGPGIEFLDINTDGDHVNFTCFSEKTVSEDAVLKKPLQTSIAVEADEFDDIDVEDKLHIVISVKDFRAIIQHAGITGNDISARYSVPTRPIQLSYTGDAVSCEFLIMTVGERGSNPGQKTKKGRKNVAQNNGPHLEATSRRTSVAPSEAPQPQPPPPPPSRPQQNPTPQLSAARASASRIGAFDLRPSQRPPPPPTMRSESLFVEDDGWEPVRDEDEDAEEDARLEWDHSVDPNPSAMHMSRGEDRQTAEPERERPEPTDDQSQFLEPTQRLSDVKNLALFPD</sequence>
<feature type="compositionally biased region" description="Low complexity" evidence="3">
    <location>
        <begin position="337"/>
        <end position="354"/>
    </location>
</feature>